<dbReference type="GO" id="GO:0046872">
    <property type="term" value="F:metal ion binding"/>
    <property type="evidence" value="ECO:0007669"/>
    <property type="project" value="UniProtKB-KW"/>
</dbReference>
<evidence type="ECO:0000256" key="1">
    <source>
        <dbReference type="ARBA" id="ARBA00022723"/>
    </source>
</evidence>
<sequence length="465" mass="50541">MTAVRRNVWALGTEADPWHPVLRGYAHAIRAMQQRPLTDPRSWRYQAAIHGISNAVTPGGAPWNQCQHASWYFLPWHRMYLYRFEQIVRSFLPSDIDPDEWALPYWDYSSGAPGHALPPAFRTPTAPDGSTNPLFVGARRAQVNKGNPLPPGITDVSAAMAEDLFTRPGIGGSTGFGGPRTGFAHQGPAFGQVEAQPHGPVHVWVGGGGGLMTSTNTAALDPIFWLHHCNVDRLWEVWLSEAGHTNPTAASWRNRPFSLRDAQGFAVSMQVDDVLDPVAQLGYTYDTQLVVVAREGAPRMPDRDRPVLVGANAEPLELDRRGGEVEIEIEGLTERTAAGAPTERIYLDLADIEGETNPGIVYGVYLNLPADATEVAREDHLAGVVAFFGVELTTPQGAAASDETAHAMRYSFDVTALVDRLRAAGTWAPDRVRVSLQPLGEEPEPADALAAPPPIRVGTFGIYQG</sequence>
<dbReference type="InterPro" id="IPR050316">
    <property type="entry name" value="Tyrosinase/Hemocyanin"/>
</dbReference>
<dbReference type="PROSITE" id="PS00497">
    <property type="entry name" value="TYROSINASE_1"/>
    <property type="match status" value="1"/>
</dbReference>
<dbReference type="PRINTS" id="PR00092">
    <property type="entry name" value="TYROSINASE"/>
</dbReference>
<dbReference type="Proteomes" id="UP000321261">
    <property type="component" value="Unassembled WGS sequence"/>
</dbReference>
<organism evidence="5 6">
    <name type="scientific">Pseudonocardia hierapolitana</name>
    <dbReference type="NCBI Taxonomy" id="1128676"/>
    <lineage>
        <taxon>Bacteria</taxon>
        <taxon>Bacillati</taxon>
        <taxon>Actinomycetota</taxon>
        <taxon>Actinomycetes</taxon>
        <taxon>Pseudonocardiales</taxon>
        <taxon>Pseudonocardiaceae</taxon>
        <taxon>Pseudonocardia</taxon>
    </lineage>
</organism>
<keyword evidence="2" id="KW-0186">Copper</keyword>
<dbReference type="Gene3D" id="1.10.1280.10">
    <property type="entry name" value="Di-copper center containing domain from catechol oxidase"/>
    <property type="match status" value="1"/>
</dbReference>
<evidence type="ECO:0000256" key="2">
    <source>
        <dbReference type="ARBA" id="ARBA00023008"/>
    </source>
</evidence>
<keyword evidence="6" id="KW-1185">Reference proteome</keyword>
<dbReference type="AlphaFoldDB" id="A0A561T0L1"/>
<dbReference type="EMBL" id="VIWU01000001">
    <property type="protein sequence ID" value="TWF80649.1"/>
    <property type="molecule type" value="Genomic_DNA"/>
</dbReference>
<dbReference type="OrthoDB" id="2874181at2"/>
<accession>A0A561T0L1</accession>
<dbReference type="PANTHER" id="PTHR11474:SF76">
    <property type="entry name" value="SHKT DOMAIN-CONTAINING PROTEIN"/>
    <property type="match status" value="1"/>
</dbReference>
<name>A0A561T0L1_9PSEU</name>
<dbReference type="InterPro" id="IPR008922">
    <property type="entry name" value="Di-copper_centre_dom_sf"/>
</dbReference>
<feature type="domain" description="Tyrosinase copper-binding" evidence="4">
    <location>
        <begin position="221"/>
        <end position="232"/>
    </location>
</feature>
<dbReference type="InterPro" id="IPR057190">
    <property type="entry name" value="DUF7868"/>
</dbReference>
<dbReference type="Pfam" id="PF25271">
    <property type="entry name" value="DUF7868"/>
    <property type="match status" value="1"/>
</dbReference>
<evidence type="ECO:0000313" key="5">
    <source>
        <dbReference type="EMBL" id="TWF80649.1"/>
    </source>
</evidence>
<dbReference type="RefSeq" id="WP_147259293.1">
    <property type="nucleotide sequence ID" value="NZ_VIWU01000001.1"/>
</dbReference>
<reference evidence="5 6" key="1">
    <citation type="submission" date="2019-06" db="EMBL/GenBank/DDBJ databases">
        <title>Sequencing the genomes of 1000 actinobacteria strains.</title>
        <authorList>
            <person name="Klenk H.-P."/>
        </authorList>
    </citation>
    <scope>NUCLEOTIDE SEQUENCE [LARGE SCALE GENOMIC DNA]</scope>
    <source>
        <strain evidence="5 6">DSM 45671</strain>
    </source>
</reference>
<evidence type="ECO:0000259" key="3">
    <source>
        <dbReference type="PROSITE" id="PS00497"/>
    </source>
</evidence>
<protein>
    <submittedName>
        <fullName evidence="5">Tyrosinase</fullName>
    </submittedName>
</protein>
<evidence type="ECO:0000313" key="6">
    <source>
        <dbReference type="Proteomes" id="UP000321261"/>
    </source>
</evidence>
<proteinExistence type="predicted"/>
<dbReference type="Pfam" id="PF00264">
    <property type="entry name" value="Tyrosinase"/>
    <property type="match status" value="1"/>
</dbReference>
<dbReference type="GO" id="GO:0016491">
    <property type="term" value="F:oxidoreductase activity"/>
    <property type="evidence" value="ECO:0007669"/>
    <property type="project" value="InterPro"/>
</dbReference>
<dbReference type="SUPFAM" id="SSF48056">
    <property type="entry name" value="Di-copper centre-containing domain"/>
    <property type="match status" value="1"/>
</dbReference>
<comment type="caution">
    <text evidence="5">The sequence shown here is derived from an EMBL/GenBank/DDBJ whole genome shotgun (WGS) entry which is preliminary data.</text>
</comment>
<evidence type="ECO:0000259" key="4">
    <source>
        <dbReference type="PROSITE" id="PS00498"/>
    </source>
</evidence>
<dbReference type="PROSITE" id="PS00498">
    <property type="entry name" value="TYROSINASE_2"/>
    <property type="match status" value="1"/>
</dbReference>
<keyword evidence="1" id="KW-0479">Metal-binding</keyword>
<dbReference type="PANTHER" id="PTHR11474">
    <property type="entry name" value="TYROSINASE FAMILY MEMBER"/>
    <property type="match status" value="1"/>
</dbReference>
<gene>
    <name evidence="5" type="ORF">FHX44_116592</name>
</gene>
<dbReference type="InterPro" id="IPR002227">
    <property type="entry name" value="Tyrosinase_Cu-bd"/>
</dbReference>
<feature type="domain" description="Tyrosinase copper-binding" evidence="3">
    <location>
        <begin position="68"/>
        <end position="85"/>
    </location>
</feature>